<accession>A0A084VGX7</accession>
<protein>
    <submittedName>
        <fullName evidence="2 3">Uncharacterized protein</fullName>
    </submittedName>
</protein>
<proteinExistence type="predicted"/>
<dbReference type="EMBL" id="ATLV01013115">
    <property type="status" value="NOT_ANNOTATED_CDS"/>
    <property type="molecule type" value="Genomic_DNA"/>
</dbReference>
<reference evidence="3" key="2">
    <citation type="submission" date="2020-05" db="UniProtKB">
        <authorList>
            <consortium name="EnsemblMetazoa"/>
        </authorList>
    </citation>
    <scope>IDENTIFICATION</scope>
</reference>
<dbReference type="Proteomes" id="UP000030765">
    <property type="component" value="Unassembled WGS sequence"/>
</dbReference>
<gene>
    <name evidence="2" type="ORF">ZHAS_00004435</name>
</gene>
<keyword evidence="4" id="KW-1185">Reference proteome</keyword>
<evidence type="ECO:0000256" key="1">
    <source>
        <dbReference type="SAM" id="MobiDB-lite"/>
    </source>
</evidence>
<reference evidence="2 4" key="1">
    <citation type="journal article" date="2014" name="BMC Genomics">
        <title>Genome sequence of Anopheles sinensis provides insight into genetics basis of mosquito competence for malaria parasites.</title>
        <authorList>
            <person name="Zhou D."/>
            <person name="Zhang D."/>
            <person name="Ding G."/>
            <person name="Shi L."/>
            <person name="Hou Q."/>
            <person name="Ye Y."/>
            <person name="Xu Y."/>
            <person name="Zhou H."/>
            <person name="Xiong C."/>
            <person name="Li S."/>
            <person name="Yu J."/>
            <person name="Hong S."/>
            <person name="Yu X."/>
            <person name="Zou P."/>
            <person name="Chen C."/>
            <person name="Chang X."/>
            <person name="Wang W."/>
            <person name="Lv Y."/>
            <person name="Sun Y."/>
            <person name="Ma L."/>
            <person name="Shen B."/>
            <person name="Zhu C."/>
        </authorList>
    </citation>
    <scope>NUCLEOTIDE SEQUENCE [LARGE SCALE GENOMIC DNA]</scope>
</reference>
<evidence type="ECO:0000313" key="2">
    <source>
        <dbReference type="EMBL" id="KFB37221.1"/>
    </source>
</evidence>
<organism evidence="2">
    <name type="scientific">Anopheles sinensis</name>
    <name type="common">Mosquito</name>
    <dbReference type="NCBI Taxonomy" id="74873"/>
    <lineage>
        <taxon>Eukaryota</taxon>
        <taxon>Metazoa</taxon>
        <taxon>Ecdysozoa</taxon>
        <taxon>Arthropoda</taxon>
        <taxon>Hexapoda</taxon>
        <taxon>Insecta</taxon>
        <taxon>Pterygota</taxon>
        <taxon>Neoptera</taxon>
        <taxon>Endopterygota</taxon>
        <taxon>Diptera</taxon>
        <taxon>Nematocera</taxon>
        <taxon>Culicoidea</taxon>
        <taxon>Culicidae</taxon>
        <taxon>Anophelinae</taxon>
        <taxon>Anopheles</taxon>
    </lineage>
</organism>
<feature type="compositionally biased region" description="Polar residues" evidence="1">
    <location>
        <begin position="48"/>
        <end position="62"/>
    </location>
</feature>
<dbReference type="EMBL" id="KE524840">
    <property type="protein sequence ID" value="KFB37221.1"/>
    <property type="molecule type" value="Genomic_DNA"/>
</dbReference>
<evidence type="ECO:0000313" key="3">
    <source>
        <dbReference type="EnsemblMetazoa" id="ASIC004435-PA"/>
    </source>
</evidence>
<sequence>MFCGNGHQQQHKYILSRRSVKWQPQQKSLISTNFSPPPGRRPAHRDPASSTRTGYFTNQPNFPTRFPIQFTSNGATQLRQQRPQQSAVCGVSHPRKPVSCS</sequence>
<feature type="compositionally biased region" description="Polar residues" evidence="1">
    <location>
        <begin position="69"/>
        <end position="87"/>
    </location>
</feature>
<dbReference type="EnsemblMetazoa" id="ASIC004435-RA">
    <property type="protein sequence ID" value="ASIC004435-PA"/>
    <property type="gene ID" value="ASIC004435"/>
</dbReference>
<feature type="compositionally biased region" description="Polar residues" evidence="1">
    <location>
        <begin position="23"/>
        <end position="34"/>
    </location>
</feature>
<feature type="region of interest" description="Disordered" evidence="1">
    <location>
        <begin position="23"/>
        <end position="101"/>
    </location>
</feature>
<dbReference type="AlphaFoldDB" id="A0A084VGX7"/>
<dbReference type="VEuPathDB" id="VectorBase:ASIC004435"/>
<name>A0A084VGX7_ANOSI</name>
<evidence type="ECO:0000313" key="4">
    <source>
        <dbReference type="Proteomes" id="UP000030765"/>
    </source>
</evidence>